<feature type="domain" description="VTT" evidence="2">
    <location>
        <begin position="35"/>
        <end position="143"/>
    </location>
</feature>
<gene>
    <name evidence="3" type="ORF">FYJ73_05155</name>
</gene>
<dbReference type="InterPro" id="IPR051311">
    <property type="entry name" value="DedA_domain"/>
</dbReference>
<dbReference type="PANTHER" id="PTHR42709:SF4">
    <property type="entry name" value="INNER MEMBRANE PROTEIN YQAA"/>
    <property type="match status" value="1"/>
</dbReference>
<feature type="transmembrane region" description="Helical" evidence="1">
    <location>
        <begin position="12"/>
        <end position="30"/>
    </location>
</feature>
<dbReference type="EMBL" id="VUNG01000008">
    <property type="protein sequence ID" value="MST84058.1"/>
    <property type="molecule type" value="Genomic_DNA"/>
</dbReference>
<keyword evidence="1" id="KW-0472">Membrane</keyword>
<dbReference type="Pfam" id="PF09335">
    <property type="entry name" value="VTT_dom"/>
    <property type="match status" value="1"/>
</dbReference>
<protein>
    <submittedName>
        <fullName evidence="3">DedA family protein</fullName>
    </submittedName>
</protein>
<keyword evidence="1" id="KW-0812">Transmembrane</keyword>
<sequence>MIDTLTLLLQNYGYWGMLLAAFLAGSFFPFSSEAVMLGLLAAGLHPVPLVVYGTIGNVAGSLFNYGVGRMGRLEWIERYLHVKRHDIDKAQQFMAGHGAWMGFFAFLPILGSAITIALGLMRANFLTSLISITLGKALRYIILMAGVTAVF</sequence>
<dbReference type="InterPro" id="IPR032816">
    <property type="entry name" value="VTT_dom"/>
</dbReference>
<evidence type="ECO:0000256" key="1">
    <source>
        <dbReference type="SAM" id="Phobius"/>
    </source>
</evidence>
<name>A0A7K0KDY1_9BACT</name>
<dbReference type="PANTHER" id="PTHR42709">
    <property type="entry name" value="ALKALINE PHOSPHATASE LIKE PROTEIN"/>
    <property type="match status" value="1"/>
</dbReference>
<proteinExistence type="predicted"/>
<evidence type="ECO:0000313" key="3">
    <source>
        <dbReference type="EMBL" id="MST84058.1"/>
    </source>
</evidence>
<evidence type="ECO:0000259" key="2">
    <source>
        <dbReference type="Pfam" id="PF09335"/>
    </source>
</evidence>
<dbReference type="Proteomes" id="UP000438914">
    <property type="component" value="Unassembled WGS sequence"/>
</dbReference>
<feature type="transmembrane region" description="Helical" evidence="1">
    <location>
        <begin position="126"/>
        <end position="150"/>
    </location>
</feature>
<feature type="transmembrane region" description="Helical" evidence="1">
    <location>
        <begin position="99"/>
        <end position="120"/>
    </location>
</feature>
<keyword evidence="4" id="KW-1185">Reference proteome</keyword>
<organism evidence="3 4">
    <name type="scientific">Hallella mizrahii</name>
    <dbReference type="NCBI Taxonomy" id="2606637"/>
    <lineage>
        <taxon>Bacteria</taxon>
        <taxon>Pseudomonadati</taxon>
        <taxon>Bacteroidota</taxon>
        <taxon>Bacteroidia</taxon>
        <taxon>Bacteroidales</taxon>
        <taxon>Prevotellaceae</taxon>
        <taxon>Hallella</taxon>
    </lineage>
</organism>
<feature type="transmembrane region" description="Helical" evidence="1">
    <location>
        <begin position="50"/>
        <end position="68"/>
    </location>
</feature>
<evidence type="ECO:0000313" key="4">
    <source>
        <dbReference type="Proteomes" id="UP000438914"/>
    </source>
</evidence>
<reference evidence="3 4" key="1">
    <citation type="submission" date="2019-08" db="EMBL/GenBank/DDBJ databases">
        <title>In-depth cultivation of the pig gut microbiome towards novel bacterial diversity and tailored functional studies.</title>
        <authorList>
            <person name="Wylensek D."/>
            <person name="Hitch T.C.A."/>
            <person name="Clavel T."/>
        </authorList>
    </citation>
    <scope>NUCLEOTIDE SEQUENCE [LARGE SCALE GENOMIC DNA]</scope>
    <source>
        <strain evidence="3 4">LKV-178-WT-2A</strain>
    </source>
</reference>
<keyword evidence="1" id="KW-1133">Transmembrane helix</keyword>
<comment type="caution">
    <text evidence="3">The sequence shown here is derived from an EMBL/GenBank/DDBJ whole genome shotgun (WGS) entry which is preliminary data.</text>
</comment>
<accession>A0A7K0KDY1</accession>
<dbReference type="AlphaFoldDB" id="A0A7K0KDY1"/>
<dbReference type="RefSeq" id="WP_154533639.1">
    <property type="nucleotide sequence ID" value="NZ_VUNG01000008.1"/>
</dbReference>